<sequence length="466" mass="53590">MLEIFHSNIERKRQHDARLSEINKLSELQTFQIFTDKFQLVFEKDEYYETRTGFCNWIGINEFLEQIVITQNPNGDSRGCVFSVKGYLSFTLIKSKLVLYTCQKEMSYNKLSSVGTNRTLKVSDNIKINNSIGVAIPYNASYIEQANSTFNEFELYVETCIAFHNLVLSNMEWKIYVESKGLYSVEYNNNDPYYIDKIHRDFISKSGDCQELLDIKEYTQADVLYFYCFSGEMPGVPGHISSESATAAIVDQFHSDYNLITQYRAEGVNDMEFLEESVFAHEMGHLLGFNHDWMISSGAVQELLINNGHAFSKKIGTIMSYSETRVPFYSNLEHCYSMSETIMGSPNQNCKEYGSLVTANDLTRFEWLSCSFLSKNAPSLLFKLKSNGFYDRYDSYGFTYRNVKVGDTFDLLDDAIPYSPIGEIVTYRNIGDDVNTLLPGLYQPLIELKDSSGNKNYKYIYVRVTE</sequence>
<reference evidence="1 2" key="1">
    <citation type="submission" date="2007-08" db="EMBL/GenBank/DDBJ databases">
        <authorList>
            <consortium name="The Vibrio harveyi Genome Sequencing Project"/>
            <person name="Bassler B."/>
            <person name="Clifton S.W."/>
            <person name="Fulton L."/>
            <person name="Delehaunty K."/>
            <person name="Fronick C."/>
            <person name="Harrison M."/>
            <person name="Markivic C."/>
            <person name="Fulton R."/>
            <person name="Tin-Wollam A.-M."/>
            <person name="Shah N."/>
            <person name="Pepin K."/>
            <person name="Nash W."/>
            <person name="Thiruvilangam P."/>
            <person name="Bhonagiri V."/>
            <person name="Waters C."/>
            <person name="Tu K.C."/>
            <person name="Irgon J."/>
            <person name="Wilson R.K."/>
        </authorList>
    </citation>
    <scope>NUCLEOTIDE SEQUENCE [LARGE SCALE GENOMIC DNA]</scope>
    <source>
        <strain evidence="2">ATCC BAA-1116 / BB120</strain>
    </source>
</reference>
<dbReference type="RefSeq" id="WP_012127471.1">
    <property type="nucleotide sequence ID" value="NC_009783.1"/>
</dbReference>
<dbReference type="GO" id="GO:0008237">
    <property type="term" value="F:metallopeptidase activity"/>
    <property type="evidence" value="ECO:0007669"/>
    <property type="project" value="InterPro"/>
</dbReference>
<dbReference type="Proteomes" id="UP000008152">
    <property type="component" value="Chromosome I"/>
</dbReference>
<dbReference type="SUPFAM" id="SSF55486">
    <property type="entry name" value="Metalloproteases ('zincins'), catalytic domain"/>
    <property type="match status" value="1"/>
</dbReference>
<gene>
    <name evidence="1" type="ordered locus">VIBHAR_01636</name>
</gene>
<protein>
    <submittedName>
        <fullName evidence="1">Uncharacterized protein</fullName>
    </submittedName>
</protein>
<dbReference type="EMBL" id="CP000789">
    <property type="protein sequence ID" value="ABU70605.1"/>
    <property type="molecule type" value="Genomic_DNA"/>
</dbReference>
<evidence type="ECO:0000313" key="2">
    <source>
        <dbReference type="Proteomes" id="UP000008152"/>
    </source>
</evidence>
<proteinExistence type="predicted"/>
<name>A7MRS4_VIBC1</name>
<dbReference type="KEGG" id="vha:VIBHAR_01636"/>
<evidence type="ECO:0000313" key="1">
    <source>
        <dbReference type="EMBL" id="ABU70605.1"/>
    </source>
</evidence>
<organism evidence="1 2">
    <name type="scientific">Vibrio campbellii (strain ATCC BAA-1116)</name>
    <dbReference type="NCBI Taxonomy" id="2902295"/>
    <lineage>
        <taxon>Bacteria</taxon>
        <taxon>Pseudomonadati</taxon>
        <taxon>Pseudomonadota</taxon>
        <taxon>Gammaproteobacteria</taxon>
        <taxon>Vibrionales</taxon>
        <taxon>Vibrionaceae</taxon>
        <taxon>Vibrio</taxon>
    </lineage>
</organism>
<dbReference type="PATRIC" id="fig|338187.25.peg.1027"/>
<dbReference type="Gene3D" id="3.40.390.10">
    <property type="entry name" value="Collagenase (Catalytic Domain)"/>
    <property type="match status" value="1"/>
</dbReference>
<dbReference type="AlphaFoldDB" id="A7MRS4"/>
<accession>A7MRS4</accession>
<dbReference type="InterPro" id="IPR024079">
    <property type="entry name" value="MetalloPept_cat_dom_sf"/>
</dbReference>